<dbReference type="EMBL" id="FQUQ01000005">
    <property type="protein sequence ID" value="SHG43290.1"/>
    <property type="molecule type" value="Genomic_DNA"/>
</dbReference>
<dbReference type="STRING" id="288992.SAMN04488522_105487"/>
<evidence type="ECO:0000313" key="2">
    <source>
        <dbReference type="Proteomes" id="UP000184287"/>
    </source>
</evidence>
<reference evidence="2" key="1">
    <citation type="submission" date="2016-11" db="EMBL/GenBank/DDBJ databases">
        <authorList>
            <person name="Varghese N."/>
            <person name="Submissions S."/>
        </authorList>
    </citation>
    <scope>NUCLEOTIDE SEQUENCE [LARGE SCALE GENOMIC DNA]</scope>
    <source>
        <strain evidence="2">DSM 16990</strain>
    </source>
</reference>
<dbReference type="AlphaFoldDB" id="A0A1M5JSM0"/>
<protein>
    <submittedName>
        <fullName evidence="1">Uncharacterized protein</fullName>
    </submittedName>
</protein>
<dbReference type="Proteomes" id="UP000184287">
    <property type="component" value="Unassembled WGS sequence"/>
</dbReference>
<name>A0A1M5JSM0_9SPHI</name>
<keyword evidence="2" id="KW-1185">Reference proteome</keyword>
<organism evidence="1 2">
    <name type="scientific">Pedobacter caeni</name>
    <dbReference type="NCBI Taxonomy" id="288992"/>
    <lineage>
        <taxon>Bacteria</taxon>
        <taxon>Pseudomonadati</taxon>
        <taxon>Bacteroidota</taxon>
        <taxon>Sphingobacteriia</taxon>
        <taxon>Sphingobacteriales</taxon>
        <taxon>Sphingobacteriaceae</taxon>
        <taxon>Pedobacter</taxon>
    </lineage>
</organism>
<sequence length="51" mass="5768">MINIEALKIILLDSDIMAFSKALSDFNIEEQGNFGNTILHYYIKHAEGLVI</sequence>
<accession>A0A1M5JSM0</accession>
<evidence type="ECO:0000313" key="1">
    <source>
        <dbReference type="EMBL" id="SHG43290.1"/>
    </source>
</evidence>
<gene>
    <name evidence="1" type="ORF">SAMN04488522_105487</name>
</gene>
<proteinExistence type="predicted"/>